<accession>A0A2T2WFT4</accession>
<gene>
    <name evidence="2" type="ORF">C7B45_12160</name>
</gene>
<dbReference type="AlphaFoldDB" id="A0A2T2WFT4"/>
<keyword evidence="1" id="KW-0732">Signal</keyword>
<feature type="chain" id="PRO_5038479539" description="ABC transporter substrate-binding protein" evidence="1">
    <location>
        <begin position="27"/>
        <end position="427"/>
    </location>
</feature>
<dbReference type="EMBL" id="PXYV01000042">
    <property type="protein sequence ID" value="PSR21111.1"/>
    <property type="molecule type" value="Genomic_DNA"/>
</dbReference>
<evidence type="ECO:0000313" key="3">
    <source>
        <dbReference type="Proteomes" id="UP000241848"/>
    </source>
</evidence>
<dbReference type="PANTHER" id="PTHR43649">
    <property type="entry name" value="ARABINOSE-BINDING PROTEIN-RELATED"/>
    <property type="match status" value="1"/>
</dbReference>
<dbReference type="Proteomes" id="UP000241848">
    <property type="component" value="Unassembled WGS sequence"/>
</dbReference>
<evidence type="ECO:0008006" key="4">
    <source>
        <dbReference type="Google" id="ProtNLM"/>
    </source>
</evidence>
<feature type="signal peptide" evidence="1">
    <location>
        <begin position="1"/>
        <end position="26"/>
    </location>
</feature>
<protein>
    <recommendedName>
        <fullName evidence="4">ABC transporter substrate-binding protein</fullName>
    </recommendedName>
</protein>
<dbReference type="PANTHER" id="PTHR43649:SF30">
    <property type="entry name" value="ABC TRANSPORTER SUBSTRATE-BINDING PROTEIN"/>
    <property type="match status" value="1"/>
</dbReference>
<dbReference type="Gene3D" id="3.40.190.10">
    <property type="entry name" value="Periplasmic binding protein-like II"/>
    <property type="match status" value="2"/>
</dbReference>
<proteinExistence type="predicted"/>
<sequence>MGWKRRQTLVSALVCSLGAAGFIATATPMAYASSGPVQITFATAFVTRYPIFVKIVKAFNASHPGIHVTIEHEPGNTSMLTKLLTELATGTAPNVVFQYGPWADQLASTKGIVPLNSFIAKSHYNLNVFYKDNLETDDVNGKIIALPGDNDNEAVFYNKKLFEKYHVPFPKPNWTWAQMVATAKKLNHPKQKYYGMLEFIGDTEGVSVRYEPFLLQAGGHIVNAKATKALFDSAAGLKALTFLKDLEPYSDVVPRSEYEDAFESGRVAMTFSGSWDVSTFAKDGIDYGVVQLPSPTPGGSHMTLAQPDLNLITQSTPAKEQASWTFLQYLDSEKSAAMLAAPGHLSFRKDVVNNPLYKPTLAKYPVLKQFAQYANDATIRPKFPQYSEVSQDMATAVEMVLLHKASPAAALKQEAQAADQQLQSSAP</sequence>
<dbReference type="SUPFAM" id="SSF53850">
    <property type="entry name" value="Periplasmic binding protein-like II"/>
    <property type="match status" value="1"/>
</dbReference>
<dbReference type="InterPro" id="IPR006059">
    <property type="entry name" value="SBP"/>
</dbReference>
<evidence type="ECO:0000313" key="2">
    <source>
        <dbReference type="EMBL" id="PSR21111.1"/>
    </source>
</evidence>
<organism evidence="2 3">
    <name type="scientific">Sulfobacillus acidophilus</name>
    <dbReference type="NCBI Taxonomy" id="53633"/>
    <lineage>
        <taxon>Bacteria</taxon>
        <taxon>Bacillati</taxon>
        <taxon>Bacillota</taxon>
        <taxon>Clostridia</taxon>
        <taxon>Eubacteriales</taxon>
        <taxon>Clostridiales Family XVII. Incertae Sedis</taxon>
        <taxon>Sulfobacillus</taxon>
    </lineage>
</organism>
<reference evidence="2 3" key="1">
    <citation type="journal article" date="2014" name="BMC Genomics">
        <title>Comparison of environmental and isolate Sulfobacillus genomes reveals diverse carbon, sulfur, nitrogen, and hydrogen metabolisms.</title>
        <authorList>
            <person name="Justice N.B."/>
            <person name="Norman A."/>
            <person name="Brown C.T."/>
            <person name="Singh A."/>
            <person name="Thomas B.C."/>
            <person name="Banfield J.F."/>
        </authorList>
    </citation>
    <scope>NUCLEOTIDE SEQUENCE [LARGE SCALE GENOMIC DNA]</scope>
    <source>
        <strain evidence="2">AMDSBA3</strain>
    </source>
</reference>
<dbReference type="InterPro" id="IPR050490">
    <property type="entry name" value="Bact_solute-bd_prot1"/>
</dbReference>
<name>A0A2T2WFT4_9FIRM</name>
<dbReference type="CDD" id="cd14748">
    <property type="entry name" value="PBP2_UgpB"/>
    <property type="match status" value="1"/>
</dbReference>
<evidence type="ECO:0000256" key="1">
    <source>
        <dbReference type="SAM" id="SignalP"/>
    </source>
</evidence>
<comment type="caution">
    <text evidence="2">The sequence shown here is derived from an EMBL/GenBank/DDBJ whole genome shotgun (WGS) entry which is preliminary data.</text>
</comment>
<dbReference type="Pfam" id="PF13416">
    <property type="entry name" value="SBP_bac_8"/>
    <property type="match status" value="1"/>
</dbReference>